<dbReference type="Proteomes" id="UP001200034">
    <property type="component" value="Unassembled WGS sequence"/>
</dbReference>
<dbReference type="InterPro" id="IPR037671">
    <property type="entry name" value="PIGN_N"/>
</dbReference>
<dbReference type="Pfam" id="PF01663">
    <property type="entry name" value="Phosphodiest"/>
    <property type="match status" value="1"/>
</dbReference>
<feature type="transmembrane region" description="Helical" evidence="12">
    <location>
        <begin position="763"/>
        <end position="783"/>
    </location>
</feature>
<dbReference type="InterPro" id="IPR002591">
    <property type="entry name" value="Phosphodiest/P_Trfase"/>
</dbReference>
<feature type="transmembrane region" description="Helical" evidence="12">
    <location>
        <begin position="693"/>
        <end position="718"/>
    </location>
</feature>
<feature type="transmembrane region" description="Helical" evidence="12">
    <location>
        <begin position="483"/>
        <end position="505"/>
    </location>
</feature>
<dbReference type="InterPro" id="IPR007070">
    <property type="entry name" value="GPI_EtnP_transferase_1"/>
</dbReference>
<dbReference type="Pfam" id="PF04987">
    <property type="entry name" value="PigN"/>
    <property type="match status" value="1"/>
</dbReference>
<name>A0AAD4JTG5_9MUSC</name>
<feature type="transmembrane region" description="Helical" evidence="12">
    <location>
        <begin position="451"/>
        <end position="471"/>
    </location>
</feature>
<evidence type="ECO:0000256" key="8">
    <source>
        <dbReference type="ARBA" id="ARBA00022824"/>
    </source>
</evidence>
<evidence type="ECO:0000256" key="7">
    <source>
        <dbReference type="ARBA" id="ARBA00022692"/>
    </source>
</evidence>
<evidence type="ECO:0000313" key="15">
    <source>
        <dbReference type="Proteomes" id="UP001200034"/>
    </source>
</evidence>
<feature type="transmembrane region" description="Helical" evidence="12">
    <location>
        <begin position="634"/>
        <end position="651"/>
    </location>
</feature>
<keyword evidence="6 12" id="KW-0808">Transferase</keyword>
<evidence type="ECO:0000256" key="4">
    <source>
        <dbReference type="ARBA" id="ARBA00020831"/>
    </source>
</evidence>
<evidence type="ECO:0000259" key="13">
    <source>
        <dbReference type="Pfam" id="PF04987"/>
    </source>
</evidence>
<comment type="caution">
    <text evidence="12">Lacks conserved residue(s) required for the propagation of feature annotation.</text>
</comment>
<evidence type="ECO:0000256" key="5">
    <source>
        <dbReference type="ARBA" id="ARBA00022502"/>
    </source>
</evidence>
<dbReference type="AlphaFoldDB" id="A0AAD4JTG5"/>
<gene>
    <name evidence="14" type="ORF">KR093_006508</name>
</gene>
<comment type="similarity">
    <text evidence="3 12">Belongs to the PIGG/PIGN/PIGO family. PIGN subfamily.</text>
</comment>
<accession>A0AAD4JTG5</accession>
<dbReference type="InterPro" id="IPR017850">
    <property type="entry name" value="Alkaline_phosphatase_core_sf"/>
</dbReference>
<evidence type="ECO:0000256" key="2">
    <source>
        <dbReference type="ARBA" id="ARBA00004687"/>
    </source>
</evidence>
<protein>
    <recommendedName>
        <fullName evidence="4 12">GPI ethanolamine phosphate transferase 1</fullName>
        <ecNumber evidence="12">2.-.-.-</ecNumber>
    </recommendedName>
</protein>
<dbReference type="PANTHER" id="PTHR12250:SF0">
    <property type="entry name" value="GPI ETHANOLAMINE PHOSPHATE TRANSFERASE 1"/>
    <property type="match status" value="1"/>
</dbReference>
<feature type="transmembrane region" description="Helical" evidence="12">
    <location>
        <begin position="804"/>
        <end position="828"/>
    </location>
</feature>
<evidence type="ECO:0000256" key="12">
    <source>
        <dbReference type="RuleBase" id="RU367138"/>
    </source>
</evidence>
<evidence type="ECO:0000256" key="9">
    <source>
        <dbReference type="ARBA" id="ARBA00022989"/>
    </source>
</evidence>
<reference evidence="14" key="1">
    <citation type="journal article" date="2021" name="Mol. Ecol. Resour.">
        <title>Phylogenomic analyses of the genus Drosophila reveals genomic signals of climate adaptation.</title>
        <authorList>
            <person name="Li F."/>
            <person name="Rane R.V."/>
            <person name="Luria V."/>
            <person name="Xiong Z."/>
            <person name="Chen J."/>
            <person name="Li Z."/>
            <person name="Catullo R.A."/>
            <person name="Griffin P.C."/>
            <person name="Schiffer M."/>
            <person name="Pearce S."/>
            <person name="Lee S.F."/>
            <person name="McElroy K."/>
            <person name="Stocker A."/>
            <person name="Shirriffs J."/>
            <person name="Cockerell F."/>
            <person name="Coppin C."/>
            <person name="Sgro C.M."/>
            <person name="Karger A."/>
            <person name="Cain J.W."/>
            <person name="Weber J.A."/>
            <person name="Santpere G."/>
            <person name="Kirschner M.W."/>
            <person name="Hoffmann A.A."/>
            <person name="Oakeshott J.G."/>
            <person name="Zhang G."/>
        </authorList>
    </citation>
    <scope>NUCLEOTIDE SEQUENCE</scope>
    <source>
        <strain evidence="14">BGI-SZ-2011g</strain>
    </source>
</reference>
<dbReference type="SUPFAM" id="SSF53649">
    <property type="entry name" value="Alkaline phosphatase-like"/>
    <property type="match status" value="1"/>
</dbReference>
<feature type="transmembrane region" description="Helical" evidence="12">
    <location>
        <begin position="586"/>
        <end position="602"/>
    </location>
</feature>
<evidence type="ECO:0000256" key="6">
    <source>
        <dbReference type="ARBA" id="ARBA00022679"/>
    </source>
</evidence>
<dbReference type="EC" id="2.-.-.-" evidence="12"/>
<evidence type="ECO:0000256" key="3">
    <source>
        <dbReference type="ARBA" id="ARBA00008400"/>
    </source>
</evidence>
<feature type="transmembrane region" description="Helical" evidence="12">
    <location>
        <begin position="870"/>
        <end position="890"/>
    </location>
</feature>
<keyword evidence="15" id="KW-1185">Reference proteome</keyword>
<dbReference type="CDD" id="cd16020">
    <property type="entry name" value="GPI_EPT_1"/>
    <property type="match status" value="1"/>
</dbReference>
<dbReference type="GO" id="GO:0051377">
    <property type="term" value="F:mannose-ethanolamine phosphotransferase activity"/>
    <property type="evidence" value="ECO:0007669"/>
    <property type="project" value="UniProtKB-UniRule"/>
</dbReference>
<dbReference type="InterPro" id="IPR017852">
    <property type="entry name" value="GPI_EtnP_transferase_1_C"/>
</dbReference>
<keyword evidence="10 12" id="KW-0472">Membrane</keyword>
<keyword evidence="5 12" id="KW-0337">GPI-anchor biosynthesis</keyword>
<keyword evidence="7 12" id="KW-0812">Transmembrane</keyword>
<evidence type="ECO:0000313" key="14">
    <source>
        <dbReference type="EMBL" id="KAH8359393.1"/>
    </source>
</evidence>
<dbReference type="EMBL" id="JAJJHW010003409">
    <property type="protein sequence ID" value="KAH8359393.1"/>
    <property type="molecule type" value="Genomic_DNA"/>
</dbReference>
<sequence length="922" mass="104488">MWKVFALLVHILMLGYISMIYFQSTVLNGMHPQETHRALGLEPPADRLVVFITDGFRAESFFRNNCSALPRLRNILLNDGLAGVAHTCAPTQSRPGHIAIFGGFNEDPAAAMTNFQKNPAVFDTVFNRTESTWGWGGRPVITIFNDLVSKNGPIHFEMYTLDEEMGIYGADNWVFNKVRQFLSSNVNVQMVKEKTPSMFLIYLGDLDLAGHSAKPNTEDYLKILNNTQAGIEEMYDLFERTFKDKRTAYLMTSDHGMTDSGKSASTFDAASSYLSDGQTGSLGAHGSGSQLEIEVPFLLWGAGVKREAPNAGNFFKVGENGEQRPLHELDQVQMAPLMSALIGLPPPMNNMAILPLGYINISAKHEAQALHLNAMQLLAQVDRIQQVHHRDRITDWLPVFEKLDKRRLEIYKRQFDHLMKLNRALEAMQSSQEMIRLSLQCLDHYRNYYRIPLYVACIAMYLGWFYYLVSMQARASGDRRHDWISIPIITLFLLEVVLAVLLYLHKVPCCTSFYLLVPLPVWILAFRERGLDSNWMEAPLMQLAWIVCTAIWLISTTHFHELVTFGYVVVVCVNNWRAFTRPTLKFALWIVLVAVLAGFSLVRPNLGYHSKCLLFISMMLTVLRPLVLGESHAWRVWISNSAALLLGGYAVQRILCDKPLSQWLHGVAWIYLVFAIVSIPYSNAKTPRKRVQLIFFNLSTIYTLMCLSYESIFIQVLVTEFLIGIEVREESKVPKEEEDDSEGDEADKPAKALTSVQQLLSCYRYALLIIFYTYFSIIGTGNLPQINSFDPDAARVFVRELSPALIAPLIVLKLFIPNVIVMSSMYAFCVKARLSVRGIFICLFLISDAMCLYFFFFVRNSGSWSGVRASLSNLLIVHGLPILLIAFSWVPKHFLSAIPMTMLPMLRWKSDVQLSQPGQSQA</sequence>
<comment type="function">
    <text evidence="12">Ethanolamine phosphate transferase involved in glycosylphosphatidylinositol-anchor biosynthesis. Transfers ethanolamine phosphate to the first alpha-1,4-linked mannose of the glycosylphosphatidylinositol precursor of GPI-anchor.</text>
</comment>
<comment type="pathway">
    <text evidence="2 12">Glycolipid biosynthesis; glycosylphosphatidylinositol-anchor biosynthesis.</text>
</comment>
<evidence type="ECO:0000256" key="1">
    <source>
        <dbReference type="ARBA" id="ARBA00004477"/>
    </source>
</evidence>
<comment type="caution">
    <text evidence="14">The sequence shown here is derived from an EMBL/GenBank/DDBJ whole genome shotgun (WGS) entry which is preliminary data.</text>
</comment>
<keyword evidence="8 12" id="KW-0256">Endoplasmic reticulum</keyword>
<evidence type="ECO:0000256" key="11">
    <source>
        <dbReference type="ARBA" id="ARBA00023180"/>
    </source>
</evidence>
<organism evidence="14 15">
    <name type="scientific">Drosophila rubida</name>
    <dbReference type="NCBI Taxonomy" id="30044"/>
    <lineage>
        <taxon>Eukaryota</taxon>
        <taxon>Metazoa</taxon>
        <taxon>Ecdysozoa</taxon>
        <taxon>Arthropoda</taxon>
        <taxon>Hexapoda</taxon>
        <taxon>Insecta</taxon>
        <taxon>Pterygota</taxon>
        <taxon>Neoptera</taxon>
        <taxon>Endopterygota</taxon>
        <taxon>Diptera</taxon>
        <taxon>Brachycera</taxon>
        <taxon>Muscomorpha</taxon>
        <taxon>Ephydroidea</taxon>
        <taxon>Drosophilidae</taxon>
        <taxon>Drosophila</taxon>
    </lineage>
</organism>
<keyword evidence="9 12" id="KW-1133">Transmembrane helix</keyword>
<dbReference type="Gene3D" id="3.40.720.10">
    <property type="entry name" value="Alkaline Phosphatase, subunit A"/>
    <property type="match status" value="1"/>
</dbReference>
<keyword evidence="11" id="KW-0325">Glycoprotein</keyword>
<feature type="transmembrane region" description="Helical" evidence="12">
    <location>
        <begin position="608"/>
        <end position="627"/>
    </location>
</feature>
<evidence type="ECO:0000256" key="10">
    <source>
        <dbReference type="ARBA" id="ARBA00023136"/>
    </source>
</evidence>
<dbReference type="GO" id="GO:0005789">
    <property type="term" value="C:endoplasmic reticulum membrane"/>
    <property type="evidence" value="ECO:0007669"/>
    <property type="project" value="UniProtKB-SubCell"/>
</dbReference>
<feature type="transmembrane region" description="Helical" evidence="12">
    <location>
        <begin position="834"/>
        <end position="858"/>
    </location>
</feature>
<dbReference type="GO" id="GO:0006506">
    <property type="term" value="P:GPI anchor biosynthetic process"/>
    <property type="evidence" value="ECO:0007669"/>
    <property type="project" value="UniProtKB-KW"/>
</dbReference>
<feature type="transmembrane region" description="Helical" evidence="12">
    <location>
        <begin position="663"/>
        <end position="681"/>
    </location>
</feature>
<dbReference type="PANTHER" id="PTHR12250">
    <property type="entry name" value="PHOSPHATIDYLINOSITOL GLYCAN, CLASS N"/>
    <property type="match status" value="1"/>
</dbReference>
<comment type="subcellular location">
    <subcellularLocation>
        <location evidence="1 12">Endoplasmic reticulum membrane</location>
        <topology evidence="1 12">Multi-pass membrane protein</topology>
    </subcellularLocation>
</comment>
<feature type="domain" description="GPI ethanolamine phosphate transferase 1 C-terminal" evidence="13">
    <location>
        <begin position="440"/>
        <end position="863"/>
    </location>
</feature>
<proteinExistence type="inferred from homology"/>